<dbReference type="SUPFAM" id="SSF52172">
    <property type="entry name" value="CheY-like"/>
    <property type="match status" value="1"/>
</dbReference>
<name>A0ABT9NS67_9ACTN</name>
<evidence type="ECO:0000256" key="2">
    <source>
        <dbReference type="ARBA" id="ARBA00023015"/>
    </source>
</evidence>
<dbReference type="SUPFAM" id="SSF46894">
    <property type="entry name" value="C-terminal effector domain of the bipartite response regulators"/>
    <property type="match status" value="1"/>
</dbReference>
<keyword evidence="2" id="KW-0805">Transcription regulation</keyword>
<dbReference type="Gene3D" id="3.40.50.2300">
    <property type="match status" value="1"/>
</dbReference>
<evidence type="ECO:0000313" key="10">
    <source>
        <dbReference type="Proteomes" id="UP001240447"/>
    </source>
</evidence>
<dbReference type="PROSITE" id="PS51755">
    <property type="entry name" value="OMPR_PHOB"/>
    <property type="match status" value="1"/>
</dbReference>
<evidence type="ECO:0000259" key="7">
    <source>
        <dbReference type="PROSITE" id="PS50110"/>
    </source>
</evidence>
<proteinExistence type="predicted"/>
<feature type="modified residue" description="4-aspartylphosphate" evidence="5">
    <location>
        <position position="62"/>
    </location>
</feature>
<dbReference type="Proteomes" id="UP001240447">
    <property type="component" value="Unassembled WGS sequence"/>
</dbReference>
<dbReference type="SMART" id="SM00862">
    <property type="entry name" value="Trans_reg_C"/>
    <property type="match status" value="1"/>
</dbReference>
<feature type="domain" description="Response regulatory" evidence="7">
    <location>
        <begin position="14"/>
        <end position="126"/>
    </location>
</feature>
<feature type="DNA-binding region" description="OmpR/PhoB-type" evidence="6">
    <location>
        <begin position="141"/>
        <end position="240"/>
    </location>
</feature>
<dbReference type="CDD" id="cd00383">
    <property type="entry name" value="trans_reg_C"/>
    <property type="match status" value="1"/>
</dbReference>
<keyword evidence="3 6" id="KW-0238">DNA-binding</keyword>
<dbReference type="Pfam" id="PF00072">
    <property type="entry name" value="Response_reg"/>
    <property type="match status" value="1"/>
</dbReference>
<keyword evidence="1 5" id="KW-0597">Phosphoprotein</keyword>
<reference evidence="9 10" key="1">
    <citation type="submission" date="2023-07" db="EMBL/GenBank/DDBJ databases">
        <title>Sequencing the genomes of 1000 actinobacteria strains.</title>
        <authorList>
            <person name="Klenk H.-P."/>
        </authorList>
    </citation>
    <scope>NUCLEOTIDE SEQUENCE [LARGE SCALE GENOMIC DNA]</scope>
    <source>
        <strain evidence="9 10">GD13</strain>
    </source>
</reference>
<dbReference type="InterPro" id="IPR039420">
    <property type="entry name" value="WalR-like"/>
</dbReference>
<dbReference type="SMART" id="SM00448">
    <property type="entry name" value="REC"/>
    <property type="match status" value="1"/>
</dbReference>
<dbReference type="CDD" id="cd17574">
    <property type="entry name" value="REC_OmpR"/>
    <property type="match status" value="1"/>
</dbReference>
<evidence type="ECO:0000256" key="1">
    <source>
        <dbReference type="ARBA" id="ARBA00022553"/>
    </source>
</evidence>
<protein>
    <submittedName>
        <fullName evidence="9">DNA-binding response OmpR family regulator</fullName>
    </submittedName>
</protein>
<dbReference type="InterPro" id="IPR001789">
    <property type="entry name" value="Sig_transdc_resp-reg_receiver"/>
</dbReference>
<dbReference type="PANTHER" id="PTHR48111">
    <property type="entry name" value="REGULATOR OF RPOS"/>
    <property type="match status" value="1"/>
</dbReference>
<evidence type="ECO:0000313" key="9">
    <source>
        <dbReference type="EMBL" id="MDP9823267.1"/>
    </source>
</evidence>
<dbReference type="PANTHER" id="PTHR48111:SF4">
    <property type="entry name" value="DNA-BINDING DUAL TRANSCRIPTIONAL REGULATOR OMPR"/>
    <property type="match status" value="1"/>
</dbReference>
<keyword evidence="10" id="KW-1185">Reference proteome</keyword>
<dbReference type="InterPro" id="IPR001867">
    <property type="entry name" value="OmpR/PhoB-type_DNA-bd"/>
</dbReference>
<dbReference type="GO" id="GO:0003677">
    <property type="term" value="F:DNA binding"/>
    <property type="evidence" value="ECO:0007669"/>
    <property type="project" value="UniProtKB-KW"/>
</dbReference>
<keyword evidence="4" id="KW-0804">Transcription</keyword>
<dbReference type="Gene3D" id="6.10.250.690">
    <property type="match status" value="1"/>
</dbReference>
<evidence type="ECO:0000259" key="8">
    <source>
        <dbReference type="PROSITE" id="PS51755"/>
    </source>
</evidence>
<accession>A0ABT9NS67</accession>
<dbReference type="Gene3D" id="1.10.10.10">
    <property type="entry name" value="Winged helix-like DNA-binding domain superfamily/Winged helix DNA-binding domain"/>
    <property type="match status" value="1"/>
</dbReference>
<dbReference type="EMBL" id="JAUSQM010000001">
    <property type="protein sequence ID" value="MDP9823267.1"/>
    <property type="molecule type" value="Genomic_DNA"/>
</dbReference>
<evidence type="ECO:0000256" key="5">
    <source>
        <dbReference type="PROSITE-ProRule" id="PRU00169"/>
    </source>
</evidence>
<sequence length="241" mass="26151">MTHPPAATATTAGDVLIVDDEEALARVVASYIEAAGFSVRLAHTGPDAVAMAAQDPAVVILDLGLPGLDGVEVCRQIRTRSDCYVLMLTARSDEVDKLIGLSVGADDYMTKPFSPRELVARVQVLMRRPRAAVPASTPDLPDPVRVGPLSIDLHIREVLLDGVVIDLTRTEFDVLAALAAQPRVAFRRLQILQSVWGASWIGDEHVIDVHVGHIRRKLDDDPTTPRFIETVRGVGYRLGRG</sequence>
<dbReference type="InterPro" id="IPR036388">
    <property type="entry name" value="WH-like_DNA-bd_sf"/>
</dbReference>
<feature type="domain" description="OmpR/PhoB-type" evidence="8">
    <location>
        <begin position="141"/>
        <end position="240"/>
    </location>
</feature>
<dbReference type="RefSeq" id="WP_068124270.1">
    <property type="nucleotide sequence ID" value="NZ_CCXJ01000700.1"/>
</dbReference>
<dbReference type="InterPro" id="IPR011006">
    <property type="entry name" value="CheY-like_superfamily"/>
</dbReference>
<evidence type="ECO:0000256" key="3">
    <source>
        <dbReference type="ARBA" id="ARBA00023125"/>
    </source>
</evidence>
<evidence type="ECO:0000256" key="4">
    <source>
        <dbReference type="ARBA" id="ARBA00023163"/>
    </source>
</evidence>
<dbReference type="PROSITE" id="PS50110">
    <property type="entry name" value="RESPONSE_REGULATORY"/>
    <property type="match status" value="1"/>
</dbReference>
<dbReference type="InterPro" id="IPR016032">
    <property type="entry name" value="Sig_transdc_resp-reg_C-effctor"/>
</dbReference>
<gene>
    <name evidence="9" type="ORF">J2S59_003076</name>
</gene>
<comment type="caution">
    <text evidence="9">The sequence shown here is derived from an EMBL/GenBank/DDBJ whole genome shotgun (WGS) entry which is preliminary data.</text>
</comment>
<organism evidence="9 10">
    <name type="scientific">Nocardioides massiliensis</name>
    <dbReference type="NCBI Taxonomy" id="1325935"/>
    <lineage>
        <taxon>Bacteria</taxon>
        <taxon>Bacillati</taxon>
        <taxon>Actinomycetota</taxon>
        <taxon>Actinomycetes</taxon>
        <taxon>Propionibacteriales</taxon>
        <taxon>Nocardioidaceae</taxon>
        <taxon>Nocardioides</taxon>
    </lineage>
</organism>
<dbReference type="Pfam" id="PF00486">
    <property type="entry name" value="Trans_reg_C"/>
    <property type="match status" value="1"/>
</dbReference>
<evidence type="ECO:0000256" key="6">
    <source>
        <dbReference type="PROSITE-ProRule" id="PRU01091"/>
    </source>
</evidence>